<dbReference type="Proteomes" id="UP001630127">
    <property type="component" value="Unassembled WGS sequence"/>
</dbReference>
<sequence length="101" mass="11459">MGAGEEDNITLKIKPKNSILAFNFGKESFSLVPYAYDVWSITGLGCLGSCLIFSEYSGTGVWMLKDYGNKESWIKFATFTKYYWMDFIPADVQKEVKDCLP</sequence>
<evidence type="ECO:0000313" key="2">
    <source>
        <dbReference type="Proteomes" id="UP001630127"/>
    </source>
</evidence>
<organism evidence="1 2">
    <name type="scientific">Cinchona calisaya</name>
    <dbReference type="NCBI Taxonomy" id="153742"/>
    <lineage>
        <taxon>Eukaryota</taxon>
        <taxon>Viridiplantae</taxon>
        <taxon>Streptophyta</taxon>
        <taxon>Embryophyta</taxon>
        <taxon>Tracheophyta</taxon>
        <taxon>Spermatophyta</taxon>
        <taxon>Magnoliopsida</taxon>
        <taxon>eudicotyledons</taxon>
        <taxon>Gunneridae</taxon>
        <taxon>Pentapetalae</taxon>
        <taxon>asterids</taxon>
        <taxon>lamiids</taxon>
        <taxon>Gentianales</taxon>
        <taxon>Rubiaceae</taxon>
        <taxon>Cinchonoideae</taxon>
        <taxon>Cinchoneae</taxon>
        <taxon>Cinchona</taxon>
    </lineage>
</organism>
<proteinExistence type="predicted"/>
<accession>A0ABD3AN90</accession>
<gene>
    <name evidence="1" type="ORF">ACH5RR_006108</name>
</gene>
<keyword evidence="2" id="KW-1185">Reference proteome</keyword>
<evidence type="ECO:0000313" key="1">
    <source>
        <dbReference type="EMBL" id="KAL3532587.1"/>
    </source>
</evidence>
<reference evidence="1 2" key="1">
    <citation type="submission" date="2024-11" db="EMBL/GenBank/DDBJ databases">
        <title>A near-complete genome assembly of Cinchona calisaya.</title>
        <authorList>
            <person name="Lian D.C."/>
            <person name="Zhao X.W."/>
            <person name="Wei L."/>
        </authorList>
    </citation>
    <scope>NUCLEOTIDE SEQUENCE [LARGE SCALE GENOMIC DNA]</scope>
    <source>
        <tissue evidence="1">Nenye</tissue>
    </source>
</reference>
<dbReference type="EMBL" id="JBJUIK010000003">
    <property type="protein sequence ID" value="KAL3532587.1"/>
    <property type="molecule type" value="Genomic_DNA"/>
</dbReference>
<evidence type="ECO:0008006" key="3">
    <source>
        <dbReference type="Google" id="ProtNLM"/>
    </source>
</evidence>
<dbReference type="AlphaFoldDB" id="A0ABD3AN90"/>
<protein>
    <recommendedName>
        <fullName evidence="3">F-box protein</fullName>
    </recommendedName>
</protein>
<name>A0ABD3AN90_9GENT</name>
<comment type="caution">
    <text evidence="1">The sequence shown here is derived from an EMBL/GenBank/DDBJ whole genome shotgun (WGS) entry which is preliminary data.</text>
</comment>